<comment type="caution">
    <text evidence="4">The sequence shown here is derived from an EMBL/GenBank/DDBJ whole genome shotgun (WGS) entry which is preliminary data.</text>
</comment>
<dbReference type="VEuPathDB" id="AmoebaDB:FDP41_008216"/>
<dbReference type="VEuPathDB" id="AmoebaDB:NF0003200"/>
<keyword evidence="5" id="KW-1185">Reference proteome</keyword>
<dbReference type="OrthoDB" id="10482650at2759"/>
<dbReference type="VEuPathDB" id="AmoebaDB:NfTy_091320"/>
<dbReference type="PANTHER" id="PTHR24070">
    <property type="entry name" value="RAS, DI-RAS, AND RHEB FAMILY MEMBERS OF SMALL GTPASE SUPERFAMILY"/>
    <property type="match status" value="1"/>
</dbReference>
<dbReference type="Gene3D" id="3.40.50.300">
    <property type="entry name" value="P-loop containing nucleotide triphosphate hydrolases"/>
    <property type="match status" value="1"/>
</dbReference>
<keyword evidence="1" id="KW-0547">Nucleotide-binding</keyword>
<dbReference type="SMART" id="SM00175">
    <property type="entry name" value="RAB"/>
    <property type="match status" value="1"/>
</dbReference>
<gene>
    <name evidence="4" type="ORF">FDP41_008216</name>
</gene>
<dbReference type="GeneID" id="68115434"/>
<dbReference type="EMBL" id="VFQX01000060">
    <property type="protein sequence ID" value="KAF0973512.1"/>
    <property type="molecule type" value="Genomic_DNA"/>
</dbReference>
<evidence type="ECO:0000256" key="2">
    <source>
        <dbReference type="ARBA" id="ARBA00023134"/>
    </source>
</evidence>
<evidence type="ECO:0000256" key="1">
    <source>
        <dbReference type="ARBA" id="ARBA00022741"/>
    </source>
</evidence>
<proteinExistence type="predicted"/>
<feature type="region of interest" description="Disordered" evidence="3">
    <location>
        <begin position="274"/>
        <end position="298"/>
    </location>
</feature>
<dbReference type="AlphaFoldDB" id="A0A6A5BFE1"/>
<dbReference type="InterPro" id="IPR001806">
    <property type="entry name" value="Small_GTPase"/>
</dbReference>
<dbReference type="PROSITE" id="PS51419">
    <property type="entry name" value="RAB"/>
    <property type="match status" value="1"/>
</dbReference>
<dbReference type="Pfam" id="PF00071">
    <property type="entry name" value="Ras"/>
    <property type="match status" value="1"/>
</dbReference>
<dbReference type="SUPFAM" id="SSF52540">
    <property type="entry name" value="P-loop containing nucleoside triphosphate hydrolases"/>
    <property type="match status" value="1"/>
</dbReference>
<dbReference type="InterPro" id="IPR020849">
    <property type="entry name" value="Small_GTPase_Ras-type"/>
</dbReference>
<sequence length="428" mass="48790">MPSSSSLYSNNNNTECIPFVLDAFEINYIPLLSSASNNSNSNNGCSCNGGSSSANSSPVSTTTNSQFTTTTATNNVFDKILLIDTPSGDDQSHYRREHFYKEGQVFVIMFALDRISSFEKVHDLYLEIKEAVIRNLTMILVGCKCDLTDKREITLFEGLELQRKIGAKVYLEISNLSGKNLSTLVDNCAKLGNKLMMQSLKTPSSQSENSNKALIHNSRPKDITNLNEVSQVKQEPTVQASLHHVPHNLNPEMVERSNPMNLESKHLSPPVIHTSTISSQHSHPTTSFGSKKENTNNQDCHLPLLKQPSGSPIVVEREFRFGIELHPKIYDEDDPDIMIFKRINFKIKKVLKLKLDVNFNPLCHLKKHIIERFGHDNPKIYSRKTEEQWLKSIKVQIFEKRLGDYYDLDEWEQVMYQQDEHIKLLVFF</sequence>
<dbReference type="GO" id="GO:0007165">
    <property type="term" value="P:signal transduction"/>
    <property type="evidence" value="ECO:0007669"/>
    <property type="project" value="InterPro"/>
</dbReference>
<organism evidence="4 5">
    <name type="scientific">Naegleria fowleri</name>
    <name type="common">Brain eating amoeba</name>
    <dbReference type="NCBI Taxonomy" id="5763"/>
    <lineage>
        <taxon>Eukaryota</taxon>
        <taxon>Discoba</taxon>
        <taxon>Heterolobosea</taxon>
        <taxon>Tetramitia</taxon>
        <taxon>Eutetramitia</taxon>
        <taxon>Vahlkampfiidae</taxon>
        <taxon>Naegleria</taxon>
    </lineage>
</organism>
<dbReference type="GO" id="GO:0005525">
    <property type="term" value="F:GTP binding"/>
    <property type="evidence" value="ECO:0007669"/>
    <property type="project" value="UniProtKB-KW"/>
</dbReference>
<reference evidence="4 5" key="1">
    <citation type="journal article" date="2019" name="Sci. Rep.">
        <title>Nanopore sequencing improves the draft genome of the human pathogenic amoeba Naegleria fowleri.</title>
        <authorList>
            <person name="Liechti N."/>
            <person name="Schurch N."/>
            <person name="Bruggmann R."/>
            <person name="Wittwer M."/>
        </authorList>
    </citation>
    <scope>NUCLEOTIDE SEQUENCE [LARGE SCALE GENOMIC DNA]</scope>
    <source>
        <strain evidence="4 5">ATCC 30894</strain>
    </source>
</reference>
<name>A0A6A5BFE1_NAEFO</name>
<dbReference type="SMART" id="SM00173">
    <property type="entry name" value="RAS"/>
    <property type="match status" value="1"/>
</dbReference>
<dbReference type="GO" id="GO:0003924">
    <property type="term" value="F:GTPase activity"/>
    <property type="evidence" value="ECO:0007669"/>
    <property type="project" value="InterPro"/>
</dbReference>
<evidence type="ECO:0000256" key="3">
    <source>
        <dbReference type="SAM" id="MobiDB-lite"/>
    </source>
</evidence>
<evidence type="ECO:0000313" key="4">
    <source>
        <dbReference type="EMBL" id="KAF0973512.1"/>
    </source>
</evidence>
<dbReference type="SMART" id="SM00174">
    <property type="entry name" value="RHO"/>
    <property type="match status" value="1"/>
</dbReference>
<evidence type="ECO:0000313" key="5">
    <source>
        <dbReference type="Proteomes" id="UP000444721"/>
    </source>
</evidence>
<feature type="compositionally biased region" description="Low complexity" evidence="3">
    <location>
        <begin position="274"/>
        <end position="287"/>
    </location>
</feature>
<dbReference type="GO" id="GO:0016020">
    <property type="term" value="C:membrane"/>
    <property type="evidence" value="ECO:0007669"/>
    <property type="project" value="InterPro"/>
</dbReference>
<dbReference type="PROSITE" id="PS51421">
    <property type="entry name" value="RAS"/>
    <property type="match status" value="1"/>
</dbReference>
<accession>A0A6A5BFE1</accession>
<dbReference type="RefSeq" id="XP_044558225.1">
    <property type="nucleotide sequence ID" value="XM_044712046.1"/>
</dbReference>
<protein>
    <submittedName>
        <fullName evidence="4">Uncharacterized protein</fullName>
    </submittedName>
</protein>
<keyword evidence="2" id="KW-0342">GTP-binding</keyword>
<dbReference type="InterPro" id="IPR027417">
    <property type="entry name" value="P-loop_NTPase"/>
</dbReference>
<dbReference type="Proteomes" id="UP000444721">
    <property type="component" value="Unassembled WGS sequence"/>
</dbReference>